<name>A0ABD2HVX4_HETSC</name>
<evidence type="ECO:0000313" key="3">
    <source>
        <dbReference type="Proteomes" id="UP001620645"/>
    </source>
</evidence>
<keyword evidence="3" id="KW-1185">Reference proteome</keyword>
<comment type="caution">
    <text evidence="2">The sequence shown here is derived from an EMBL/GenBank/DDBJ whole genome shotgun (WGS) entry which is preliminary data.</text>
</comment>
<evidence type="ECO:0000313" key="2">
    <source>
        <dbReference type="EMBL" id="KAL3070801.1"/>
    </source>
</evidence>
<protein>
    <submittedName>
        <fullName evidence="2">Uncharacterized protein</fullName>
    </submittedName>
</protein>
<dbReference type="Proteomes" id="UP001620645">
    <property type="component" value="Unassembled WGS sequence"/>
</dbReference>
<accession>A0ABD2HVX4</accession>
<organism evidence="2 3">
    <name type="scientific">Heterodera schachtii</name>
    <name type="common">Sugarbeet cyst nematode worm</name>
    <name type="synonym">Tylenchus schachtii</name>
    <dbReference type="NCBI Taxonomy" id="97005"/>
    <lineage>
        <taxon>Eukaryota</taxon>
        <taxon>Metazoa</taxon>
        <taxon>Ecdysozoa</taxon>
        <taxon>Nematoda</taxon>
        <taxon>Chromadorea</taxon>
        <taxon>Rhabditida</taxon>
        <taxon>Tylenchina</taxon>
        <taxon>Tylenchomorpha</taxon>
        <taxon>Tylenchoidea</taxon>
        <taxon>Heteroderidae</taxon>
        <taxon>Heteroderinae</taxon>
        <taxon>Heterodera</taxon>
    </lineage>
</organism>
<proteinExistence type="predicted"/>
<feature type="compositionally biased region" description="Basic and acidic residues" evidence="1">
    <location>
        <begin position="37"/>
        <end position="48"/>
    </location>
</feature>
<reference evidence="2 3" key="1">
    <citation type="submission" date="2024-10" db="EMBL/GenBank/DDBJ databases">
        <authorList>
            <person name="Kim D."/>
        </authorList>
    </citation>
    <scope>NUCLEOTIDE SEQUENCE [LARGE SCALE GENOMIC DNA]</scope>
    <source>
        <strain evidence="2">Taebaek</strain>
    </source>
</reference>
<evidence type="ECO:0000256" key="1">
    <source>
        <dbReference type="SAM" id="MobiDB-lite"/>
    </source>
</evidence>
<feature type="compositionally biased region" description="Basic and acidic residues" evidence="1">
    <location>
        <begin position="59"/>
        <end position="128"/>
    </location>
</feature>
<feature type="region of interest" description="Disordered" evidence="1">
    <location>
        <begin position="30"/>
        <end position="146"/>
    </location>
</feature>
<gene>
    <name evidence="2" type="ORF">niasHS_016667</name>
</gene>
<sequence>MEMMKISESDKKLMAQETEELAFRWQRLHKKQMNKGRSTEERWSRGDGKTLGNGRRSTTGREERGTAEQRKCGRVSEKKSRVEKHGGAEKKSRVEKHGGAEKKSRVEKHGGAEKKSRVEKHGGAEKKSRVEKHKGRWTNCAEKCRQ</sequence>
<dbReference type="EMBL" id="JBICCN010000405">
    <property type="protein sequence ID" value="KAL3070801.1"/>
    <property type="molecule type" value="Genomic_DNA"/>
</dbReference>
<dbReference type="AlphaFoldDB" id="A0ABD2HVX4"/>